<dbReference type="InterPro" id="IPR031420">
    <property type="entry name" value="UPF0669"/>
</dbReference>
<keyword evidence="9" id="KW-1185">Reference proteome</keyword>
<evidence type="ECO:0000256" key="4">
    <source>
        <dbReference type="ARBA" id="ARBA00022525"/>
    </source>
</evidence>
<evidence type="ECO:0000256" key="3">
    <source>
        <dbReference type="ARBA" id="ARBA00008960"/>
    </source>
</evidence>
<reference evidence="8 9" key="1">
    <citation type="submission" date="2023-05" db="EMBL/GenBank/DDBJ databases">
        <title>B98-5 Cell Line De Novo Hybrid Assembly: An Optical Mapping Approach.</title>
        <authorList>
            <person name="Kananen K."/>
            <person name="Auerbach J.A."/>
            <person name="Kautto E."/>
            <person name="Blachly J.S."/>
        </authorList>
    </citation>
    <scope>NUCLEOTIDE SEQUENCE [LARGE SCALE GENOMIC DNA]</scope>
    <source>
        <strain evidence="8">B95-8</strain>
        <tissue evidence="8">Cell line</tissue>
    </source>
</reference>
<dbReference type="EMBL" id="JASSZA010000004">
    <property type="protein sequence ID" value="KAK2114837.1"/>
    <property type="molecule type" value="Genomic_DNA"/>
</dbReference>
<protein>
    <submittedName>
        <fullName evidence="8">Uncharacterized protein</fullName>
    </submittedName>
</protein>
<organism evidence="8 9">
    <name type="scientific">Saguinus oedipus</name>
    <name type="common">Cotton-top tamarin</name>
    <name type="synonym">Oedipomidas oedipus</name>
    <dbReference type="NCBI Taxonomy" id="9490"/>
    <lineage>
        <taxon>Eukaryota</taxon>
        <taxon>Metazoa</taxon>
        <taxon>Chordata</taxon>
        <taxon>Craniata</taxon>
        <taxon>Vertebrata</taxon>
        <taxon>Euteleostomi</taxon>
        <taxon>Mammalia</taxon>
        <taxon>Eutheria</taxon>
        <taxon>Euarchontoglires</taxon>
        <taxon>Primates</taxon>
        <taxon>Haplorrhini</taxon>
        <taxon>Platyrrhini</taxon>
        <taxon>Cebidae</taxon>
        <taxon>Callitrichinae</taxon>
        <taxon>Saguinus</taxon>
    </lineage>
</organism>
<proteinExistence type="inferred from homology"/>
<dbReference type="Proteomes" id="UP001266305">
    <property type="component" value="Unassembled WGS sequence"/>
</dbReference>
<feature type="signal peptide" evidence="7">
    <location>
        <begin position="1"/>
        <end position="29"/>
    </location>
</feature>
<keyword evidence="4" id="KW-0964">Secreted</keyword>
<dbReference type="PANTHER" id="PTHR31703">
    <property type="entry name" value="UPF0669 PROTEIN C6ORF120"/>
    <property type="match status" value="1"/>
</dbReference>
<evidence type="ECO:0000256" key="6">
    <source>
        <dbReference type="ARBA" id="ARBA00023180"/>
    </source>
</evidence>
<gene>
    <name evidence="8" type="ORF">P7K49_009103</name>
</gene>
<keyword evidence="5 7" id="KW-0732">Signal</keyword>
<comment type="function">
    <text evidence="1">May be involved in induction of apoptosis in CD4(+) T-cells, but not CD8(+) T-cells or hepatocytes.</text>
</comment>
<evidence type="ECO:0000256" key="1">
    <source>
        <dbReference type="ARBA" id="ARBA00003276"/>
    </source>
</evidence>
<evidence type="ECO:0000313" key="9">
    <source>
        <dbReference type="Proteomes" id="UP001266305"/>
    </source>
</evidence>
<comment type="subcellular location">
    <subcellularLocation>
        <location evidence="2">Secreted</location>
    </subcellularLocation>
</comment>
<dbReference type="Pfam" id="PF17065">
    <property type="entry name" value="UPF0669"/>
    <property type="match status" value="1"/>
</dbReference>
<dbReference type="PANTHER" id="PTHR31703:SF2">
    <property type="entry name" value="UPF0669 PROTEIN C6ORF120"/>
    <property type="match status" value="1"/>
</dbReference>
<sequence length="242" mass="26653">MATPRGTAAPWTTALLLLLTSQVLSPGSCSDEEEVPEEWVLLHVVQGQIGAGNYSYLRLNHEGKIVLRMRSLKGDADLYVSASSLHPSFDDYELQSATCGPDAVSIPAHFRRPVGIGVYGHPSHLESEFEMKVYYDGTVEQHPFDETAYPGDGADAGQKHARAPEDPSQEEESLCVLTAFFQVLVYYADSTLKLHVSNSTVINFGMSKDEKLVDVTCRITALVMFAHRSPQALHVMISFMHP</sequence>
<name>A0ABQ9VZP6_SAGOE</name>
<accession>A0ABQ9VZP6</accession>
<evidence type="ECO:0000313" key="8">
    <source>
        <dbReference type="EMBL" id="KAK2114837.1"/>
    </source>
</evidence>
<evidence type="ECO:0000256" key="2">
    <source>
        <dbReference type="ARBA" id="ARBA00004613"/>
    </source>
</evidence>
<keyword evidence="6" id="KW-0325">Glycoprotein</keyword>
<evidence type="ECO:0000256" key="7">
    <source>
        <dbReference type="SAM" id="SignalP"/>
    </source>
</evidence>
<comment type="caution">
    <text evidence="8">The sequence shown here is derived from an EMBL/GenBank/DDBJ whole genome shotgun (WGS) entry which is preliminary data.</text>
</comment>
<evidence type="ECO:0000256" key="5">
    <source>
        <dbReference type="ARBA" id="ARBA00022729"/>
    </source>
</evidence>
<feature type="chain" id="PRO_5046852181" evidence="7">
    <location>
        <begin position="30"/>
        <end position="242"/>
    </location>
</feature>
<comment type="similarity">
    <text evidence="3">Belongs to the UPF0669 family.</text>
</comment>